<evidence type="ECO:0000313" key="2">
    <source>
        <dbReference type="EMBL" id="CAG6770756.1"/>
    </source>
</evidence>
<keyword evidence="1" id="KW-0812">Transmembrane</keyword>
<evidence type="ECO:0000256" key="1">
    <source>
        <dbReference type="SAM" id="Phobius"/>
    </source>
</evidence>
<reference evidence="2" key="1">
    <citation type="submission" date="2021-05" db="EMBL/GenBank/DDBJ databases">
        <authorList>
            <person name="Alioto T."/>
            <person name="Alioto T."/>
            <person name="Gomez Garrido J."/>
        </authorList>
    </citation>
    <scope>NUCLEOTIDE SEQUENCE</scope>
</reference>
<dbReference type="AlphaFoldDB" id="A0A8D9EYK7"/>
<keyword evidence="1" id="KW-0472">Membrane</keyword>
<protein>
    <submittedName>
        <fullName evidence="2">Uncharacterized protein</fullName>
    </submittedName>
</protein>
<name>A0A8D9EYK7_9HEMI</name>
<sequence length="173" mass="20319">MHQRKIWHWAIFFSSCDPTFTRIHVLNHPYSISFRRKFPSRYSMHALRLLVKQHLRRVARSFTILSGSGWRLHEEHWPQVRLLRVSVRVALCRSYAATHSLPYGRETVCVRVLRILHDQCGQLETSRSNQTYETSLLAGLPTNLVRLSLENIPLISGFFIVGFYYLVVRLNTL</sequence>
<organism evidence="2">
    <name type="scientific">Cacopsylla melanoneura</name>
    <dbReference type="NCBI Taxonomy" id="428564"/>
    <lineage>
        <taxon>Eukaryota</taxon>
        <taxon>Metazoa</taxon>
        <taxon>Ecdysozoa</taxon>
        <taxon>Arthropoda</taxon>
        <taxon>Hexapoda</taxon>
        <taxon>Insecta</taxon>
        <taxon>Pterygota</taxon>
        <taxon>Neoptera</taxon>
        <taxon>Paraneoptera</taxon>
        <taxon>Hemiptera</taxon>
        <taxon>Sternorrhyncha</taxon>
        <taxon>Psylloidea</taxon>
        <taxon>Psyllidae</taxon>
        <taxon>Psyllinae</taxon>
        <taxon>Cacopsylla</taxon>
    </lineage>
</organism>
<dbReference type="EMBL" id="HBUF01582759">
    <property type="protein sequence ID" value="CAG6770755.1"/>
    <property type="molecule type" value="Transcribed_RNA"/>
</dbReference>
<dbReference type="PROSITE" id="PS51257">
    <property type="entry name" value="PROKAR_LIPOPROTEIN"/>
    <property type="match status" value="1"/>
</dbReference>
<proteinExistence type="predicted"/>
<accession>A0A8D9EYK7</accession>
<feature type="transmembrane region" description="Helical" evidence="1">
    <location>
        <begin position="151"/>
        <end position="168"/>
    </location>
</feature>
<dbReference type="EMBL" id="HBUF01582760">
    <property type="protein sequence ID" value="CAG6770756.1"/>
    <property type="molecule type" value="Transcribed_RNA"/>
</dbReference>
<keyword evidence="1" id="KW-1133">Transmembrane helix</keyword>